<dbReference type="FunFam" id="3.30.505.10:FF:000016">
    <property type="entry name" value="B-cell linker protein isoform 2"/>
    <property type="match status" value="1"/>
</dbReference>
<feature type="region of interest" description="Disordered" evidence="3">
    <location>
        <begin position="23"/>
        <end position="82"/>
    </location>
</feature>
<dbReference type="PANTHER" id="PTHR14098:SF16">
    <property type="entry name" value="SH2 DOMAIN-CONTAINING PROTEIN 6"/>
    <property type="match status" value="1"/>
</dbReference>
<dbReference type="GO" id="GO:0035556">
    <property type="term" value="P:intracellular signal transduction"/>
    <property type="evidence" value="ECO:0007669"/>
    <property type="project" value="TreeGrafter"/>
</dbReference>
<evidence type="ECO:0000313" key="6">
    <source>
        <dbReference type="Proteomes" id="UP000594220"/>
    </source>
</evidence>
<feature type="domain" description="SH2" evidence="4">
    <location>
        <begin position="121"/>
        <end position="227"/>
    </location>
</feature>
<dbReference type="PROSITE" id="PS50001">
    <property type="entry name" value="SH2"/>
    <property type="match status" value="1"/>
</dbReference>
<gene>
    <name evidence="5" type="primary">SH2D6</name>
</gene>
<dbReference type="AlphaFoldDB" id="A0A7M4DVI2"/>
<accession>A0A7M4DVI2</accession>
<reference evidence="5" key="2">
    <citation type="submission" date="2025-09" db="UniProtKB">
        <authorList>
            <consortium name="Ensembl"/>
        </authorList>
    </citation>
    <scope>IDENTIFICATION</scope>
</reference>
<evidence type="ECO:0000256" key="2">
    <source>
        <dbReference type="PROSITE-ProRule" id="PRU00191"/>
    </source>
</evidence>
<name>A0A7M4DVI2_CROPO</name>
<dbReference type="Proteomes" id="UP000594220">
    <property type="component" value="Unplaced"/>
</dbReference>
<dbReference type="InterPro" id="IPR051751">
    <property type="entry name" value="Immunoreceptor_sig_adapters"/>
</dbReference>
<evidence type="ECO:0000313" key="5">
    <source>
        <dbReference type="Ensembl" id="ENSCPRP00005000451.1"/>
    </source>
</evidence>
<dbReference type="Ensembl" id="ENSCPRT00005000544.1">
    <property type="protein sequence ID" value="ENSCPRP00005000451.1"/>
    <property type="gene ID" value="ENSCPRG00005000376.1"/>
</dbReference>
<dbReference type="PANTHER" id="PTHR14098">
    <property type="entry name" value="SH2 DOMAIN CONTAINING PROTEIN"/>
    <property type="match status" value="1"/>
</dbReference>
<dbReference type="SUPFAM" id="SSF55550">
    <property type="entry name" value="SH2 domain"/>
    <property type="match status" value="1"/>
</dbReference>
<dbReference type="InterPro" id="IPR036860">
    <property type="entry name" value="SH2_dom_sf"/>
</dbReference>
<evidence type="ECO:0000259" key="4">
    <source>
        <dbReference type="PROSITE" id="PS50001"/>
    </source>
</evidence>
<evidence type="ECO:0000256" key="3">
    <source>
        <dbReference type="SAM" id="MobiDB-lite"/>
    </source>
</evidence>
<proteinExistence type="predicted"/>
<dbReference type="GeneTree" id="ENSGT00940000162822"/>
<keyword evidence="1 2" id="KW-0727">SH2 domain</keyword>
<dbReference type="SMART" id="SM00252">
    <property type="entry name" value="SH2"/>
    <property type="match status" value="1"/>
</dbReference>
<dbReference type="Pfam" id="PF00017">
    <property type="entry name" value="SH2"/>
    <property type="match status" value="1"/>
</dbReference>
<dbReference type="PRINTS" id="PR00401">
    <property type="entry name" value="SH2DOMAIN"/>
</dbReference>
<reference evidence="5" key="1">
    <citation type="submission" date="2025-08" db="UniProtKB">
        <authorList>
            <consortium name="Ensembl"/>
        </authorList>
    </citation>
    <scope>IDENTIFICATION</scope>
</reference>
<dbReference type="Gene3D" id="3.30.505.10">
    <property type="entry name" value="SH2 domain"/>
    <property type="match status" value="1"/>
</dbReference>
<sequence>MGRDASPQYLSRAGSVLSMGKLRNMAPRTGGEPGSLGEKTQASRFGDSHPHPQVWAGSTQLGGSGWHVAAGTTLPTDNQGSFQEEPLEDATYVQFQPTPAPCCLEGSEPPMEDPELCAQPWYAGSCDRQTAETALLYANKDGAYLVRRSGRGGPQPYTLAVLLGARVYNIPVRLIPGPRPFALGRTNTCPELFPSVPSMVWHYTQHPLVLVDGTTCARQHTRLIYPVKP</sequence>
<dbReference type="GO" id="GO:0007169">
    <property type="term" value="P:cell surface receptor protein tyrosine kinase signaling pathway"/>
    <property type="evidence" value="ECO:0007669"/>
    <property type="project" value="TreeGrafter"/>
</dbReference>
<dbReference type="InterPro" id="IPR000980">
    <property type="entry name" value="SH2"/>
</dbReference>
<organism evidence="5 6">
    <name type="scientific">Crocodylus porosus</name>
    <name type="common">Saltwater crocodile</name>
    <name type="synonym">Estuarine crocodile</name>
    <dbReference type="NCBI Taxonomy" id="8502"/>
    <lineage>
        <taxon>Eukaryota</taxon>
        <taxon>Metazoa</taxon>
        <taxon>Chordata</taxon>
        <taxon>Craniata</taxon>
        <taxon>Vertebrata</taxon>
        <taxon>Euteleostomi</taxon>
        <taxon>Archelosauria</taxon>
        <taxon>Archosauria</taxon>
        <taxon>Crocodylia</taxon>
        <taxon>Longirostres</taxon>
        <taxon>Crocodylidae</taxon>
        <taxon>Crocodylus</taxon>
    </lineage>
</organism>
<dbReference type="GO" id="GO:0005737">
    <property type="term" value="C:cytoplasm"/>
    <property type="evidence" value="ECO:0007669"/>
    <property type="project" value="UniProtKB-ARBA"/>
</dbReference>
<keyword evidence="6" id="KW-1185">Reference proteome</keyword>
<feature type="compositionally biased region" description="Polar residues" evidence="3">
    <location>
        <begin position="73"/>
        <end position="82"/>
    </location>
</feature>
<protein>
    <submittedName>
        <fullName evidence="5">SH2 domain containing 6</fullName>
    </submittedName>
</protein>
<evidence type="ECO:0000256" key="1">
    <source>
        <dbReference type="ARBA" id="ARBA00022999"/>
    </source>
</evidence>